<dbReference type="GO" id="GO:0042597">
    <property type="term" value="C:periplasmic space"/>
    <property type="evidence" value="ECO:0007669"/>
    <property type="project" value="InterPro"/>
</dbReference>
<dbReference type="Pfam" id="PF13181">
    <property type="entry name" value="TPR_8"/>
    <property type="match status" value="1"/>
</dbReference>
<feature type="repeat" description="TPR" evidence="1">
    <location>
        <begin position="304"/>
        <end position="337"/>
    </location>
</feature>
<dbReference type="AlphaFoldDB" id="A0A844YH67"/>
<dbReference type="GO" id="GO:0015031">
    <property type="term" value="P:protein transport"/>
    <property type="evidence" value="ECO:0007669"/>
    <property type="project" value="InterPro"/>
</dbReference>
<dbReference type="PANTHER" id="PTHR12558">
    <property type="entry name" value="CELL DIVISION CYCLE 16,23,27"/>
    <property type="match status" value="1"/>
</dbReference>
<dbReference type="EMBL" id="WTYN01000004">
    <property type="protein sequence ID" value="MXO63860.1"/>
    <property type="molecule type" value="Genomic_DNA"/>
</dbReference>
<dbReference type="RefSeq" id="WP_160676916.1">
    <property type="nucleotide sequence ID" value="NZ_WTYN01000004.1"/>
</dbReference>
<evidence type="ECO:0000313" key="3">
    <source>
        <dbReference type="Proteomes" id="UP000445582"/>
    </source>
</evidence>
<name>A0A844YH67_9SPHN</name>
<evidence type="ECO:0000313" key="2">
    <source>
        <dbReference type="EMBL" id="MXO63860.1"/>
    </source>
</evidence>
<dbReference type="SMART" id="SM00028">
    <property type="entry name" value="TPR"/>
    <property type="match status" value="4"/>
</dbReference>
<keyword evidence="1" id="KW-0802">TPR repeat</keyword>
<dbReference type="PROSITE" id="PS50005">
    <property type="entry name" value="TPR"/>
    <property type="match status" value="1"/>
</dbReference>
<accession>A0A844YH67</accession>
<gene>
    <name evidence="2" type="ORF">GRI48_12670</name>
</gene>
<dbReference type="OrthoDB" id="105971at2"/>
<evidence type="ECO:0000256" key="1">
    <source>
        <dbReference type="PROSITE-ProRule" id="PRU00339"/>
    </source>
</evidence>
<sequence length="473" mass="52514">MKGTYLPITIDGTEPPLGFRQVQVLPLAGWDGVQQASEFKALVRAIRARLGHSSVPKRVAPSPDQPQTVSARAIADHLDRPSIAVLPFRHPPNDEDQAYFAEGMADDIIAGLSRSRLLRVTSRQSSLSYDAESASTAQACSDLSVRYLVRGQIRRMGDKVRVRIDLIDGDTDEIVWTGHQDRPVDEVFELQDEITQGIVCTIEPALLGREQELAARHPQDVKHWDLFIRGRHHYWRSTYEDFRKADELLLAALEQDPDHAPTLVLLALSKLGNIWGGKTKNFDKTIGEAFDYASRAVAADPRDSASHQALGVVLTLTGQFEQATAEQRRALDLNPSNAPALGELGRLLAFRGDPEEAIVLSSEALRRSPTDPHDWLWLRAMSTAALRAGRPVEALRHAHDALSRRPDFFFLHFQVAVCSQLLGETEAARLACERGVALNENYSLKALRLGYPYANEEDLDTFVNALRASGWQG</sequence>
<dbReference type="Gene3D" id="1.25.40.10">
    <property type="entry name" value="Tetratricopeptide repeat domain"/>
    <property type="match status" value="2"/>
</dbReference>
<dbReference type="Proteomes" id="UP000445582">
    <property type="component" value="Unassembled WGS sequence"/>
</dbReference>
<dbReference type="Gene3D" id="3.40.50.10070">
    <property type="entry name" value="TolB, N-terminal domain"/>
    <property type="match status" value="1"/>
</dbReference>
<protein>
    <submittedName>
        <fullName evidence="2">Tetratricopeptide repeat protein</fullName>
    </submittedName>
</protein>
<dbReference type="SUPFAM" id="SSF52964">
    <property type="entry name" value="TolB, N-terminal domain"/>
    <property type="match status" value="1"/>
</dbReference>
<organism evidence="2 3">
    <name type="scientific">Qipengyuania oceanensis</name>
    <dbReference type="NCBI Taxonomy" id="1463597"/>
    <lineage>
        <taxon>Bacteria</taxon>
        <taxon>Pseudomonadati</taxon>
        <taxon>Pseudomonadota</taxon>
        <taxon>Alphaproteobacteria</taxon>
        <taxon>Sphingomonadales</taxon>
        <taxon>Erythrobacteraceae</taxon>
        <taxon>Qipengyuania</taxon>
    </lineage>
</organism>
<dbReference type="InterPro" id="IPR019734">
    <property type="entry name" value="TPR_rpt"/>
</dbReference>
<dbReference type="InterPro" id="IPR011990">
    <property type="entry name" value="TPR-like_helical_dom_sf"/>
</dbReference>
<dbReference type="SUPFAM" id="SSF48452">
    <property type="entry name" value="TPR-like"/>
    <property type="match status" value="1"/>
</dbReference>
<dbReference type="PANTHER" id="PTHR12558:SF33">
    <property type="entry name" value="BLL7664 PROTEIN"/>
    <property type="match status" value="1"/>
</dbReference>
<comment type="caution">
    <text evidence="2">The sequence shown here is derived from an EMBL/GenBank/DDBJ whole genome shotgun (WGS) entry which is preliminary data.</text>
</comment>
<keyword evidence="3" id="KW-1185">Reference proteome</keyword>
<proteinExistence type="predicted"/>
<reference evidence="2 3" key="1">
    <citation type="submission" date="2019-12" db="EMBL/GenBank/DDBJ databases">
        <title>Genomic-based taxomic classification of the family Erythrobacteraceae.</title>
        <authorList>
            <person name="Xu L."/>
        </authorList>
    </citation>
    <scope>NUCLEOTIDE SEQUENCE [LARGE SCALE GENOMIC DNA]</scope>
    <source>
        <strain evidence="2 3">MCCC 1A09965</strain>
    </source>
</reference>